<evidence type="ECO:0000313" key="3">
    <source>
        <dbReference type="Proteomes" id="UP000038010"/>
    </source>
</evidence>
<accession>A0A0N1H299</accession>
<dbReference type="VEuPathDB" id="FungiDB:AB675_11060"/>
<feature type="compositionally biased region" description="Acidic residues" evidence="1">
    <location>
        <begin position="289"/>
        <end position="300"/>
    </location>
</feature>
<proteinExistence type="predicted"/>
<dbReference type="GeneID" id="28731756"/>
<dbReference type="Proteomes" id="UP000038010">
    <property type="component" value="Unassembled WGS sequence"/>
</dbReference>
<evidence type="ECO:0000313" key="2">
    <source>
        <dbReference type="EMBL" id="KPI34347.1"/>
    </source>
</evidence>
<feature type="region of interest" description="Disordered" evidence="1">
    <location>
        <begin position="261"/>
        <end position="280"/>
    </location>
</feature>
<name>A0A0N1H299_9EURO</name>
<dbReference type="EMBL" id="LFJN01000064">
    <property type="protein sequence ID" value="KPI34347.1"/>
    <property type="molecule type" value="Genomic_DNA"/>
</dbReference>
<reference evidence="2 3" key="1">
    <citation type="submission" date="2015-06" db="EMBL/GenBank/DDBJ databases">
        <title>Draft genome of the ant-associated black yeast Phialophora attae CBS 131958.</title>
        <authorList>
            <person name="Moreno L.F."/>
            <person name="Stielow B.J."/>
            <person name="de Hoog S."/>
            <person name="Vicente V.A."/>
            <person name="Weiss V.A."/>
            <person name="de Vries M."/>
            <person name="Cruz L.M."/>
            <person name="Souza E.M."/>
        </authorList>
    </citation>
    <scope>NUCLEOTIDE SEQUENCE [LARGE SCALE GENOMIC DNA]</scope>
    <source>
        <strain evidence="2 3">CBS 131958</strain>
    </source>
</reference>
<sequence length="395" mass="44581">MAGLNAVECHSKQQPNRALRYFLNDNIDAGLEVLDDLRLIPDLPDNLQERAALARTVGTGSQAMNEFSESEGDYYEEHYQAYQHYLDDRIDAGLDIFDSQGLKPDLPQQLQASADMLIILGITKNFLAERRFLLHEAGPLMKGIVAGMGYPHESTVPLEYLQWFKELVVVLKYLQTCVRADVEKDEGKPLTYRMLMIQAKSLLAMLWVMELKNKARTRLMRLMKTQGSISVAIAKMLPVRCTHTTRTGSNAVVNASEDSGLKTIDEVDGDGSEAFDENDEDSLETIYEVDEDEDQGELGEGDAAGGEVDKDHDAEADSGVDDYEVDHEDHDERTGDERIKIMTRILSVKVAAVLRGRRFHDICQGPLYRRFIGKASGSIEVFIYRPRRYKIWRPS</sequence>
<feature type="region of interest" description="Disordered" evidence="1">
    <location>
        <begin position="289"/>
        <end position="334"/>
    </location>
</feature>
<dbReference type="RefSeq" id="XP_017994310.1">
    <property type="nucleotide sequence ID" value="XM_018139876.1"/>
</dbReference>
<feature type="compositionally biased region" description="Acidic residues" evidence="1">
    <location>
        <begin position="266"/>
        <end position="280"/>
    </location>
</feature>
<protein>
    <submittedName>
        <fullName evidence="2">Uncharacterized protein</fullName>
    </submittedName>
</protein>
<evidence type="ECO:0000256" key="1">
    <source>
        <dbReference type="SAM" id="MobiDB-lite"/>
    </source>
</evidence>
<comment type="caution">
    <text evidence="2">The sequence shown here is derived from an EMBL/GenBank/DDBJ whole genome shotgun (WGS) entry which is preliminary data.</text>
</comment>
<dbReference type="AlphaFoldDB" id="A0A0N1H299"/>
<organism evidence="2 3">
    <name type="scientific">Cyphellophora attinorum</name>
    <dbReference type="NCBI Taxonomy" id="1664694"/>
    <lineage>
        <taxon>Eukaryota</taxon>
        <taxon>Fungi</taxon>
        <taxon>Dikarya</taxon>
        <taxon>Ascomycota</taxon>
        <taxon>Pezizomycotina</taxon>
        <taxon>Eurotiomycetes</taxon>
        <taxon>Chaetothyriomycetidae</taxon>
        <taxon>Chaetothyriales</taxon>
        <taxon>Cyphellophoraceae</taxon>
        <taxon>Cyphellophora</taxon>
    </lineage>
</organism>
<feature type="compositionally biased region" description="Acidic residues" evidence="1">
    <location>
        <begin position="316"/>
        <end position="326"/>
    </location>
</feature>
<keyword evidence="3" id="KW-1185">Reference proteome</keyword>
<gene>
    <name evidence="2" type="ORF">AB675_11060</name>
</gene>